<keyword evidence="1" id="KW-0472">Membrane</keyword>
<sequence length="94" mass="10957">MNEPESMLIESSSQSNFGRNVIQRTPISHNLYYPSENFIRYHNRGNSQKIYKKKSISLTALTLLSFLFFLHILQNCIQEDDMINPMNVMQSPTT</sequence>
<evidence type="ECO:0000313" key="3">
    <source>
        <dbReference type="Proteomes" id="UP000625711"/>
    </source>
</evidence>
<feature type="transmembrane region" description="Helical" evidence="1">
    <location>
        <begin position="56"/>
        <end position="73"/>
    </location>
</feature>
<dbReference type="EMBL" id="JAACXV010000401">
    <property type="protein sequence ID" value="KAF7278421.1"/>
    <property type="molecule type" value="Genomic_DNA"/>
</dbReference>
<dbReference type="Proteomes" id="UP000625711">
    <property type="component" value="Unassembled WGS sequence"/>
</dbReference>
<keyword evidence="3" id="KW-1185">Reference proteome</keyword>
<keyword evidence="1" id="KW-0812">Transmembrane</keyword>
<reference evidence="2" key="1">
    <citation type="submission" date="2020-08" db="EMBL/GenBank/DDBJ databases">
        <title>Genome sequencing and assembly of the red palm weevil Rhynchophorus ferrugineus.</title>
        <authorList>
            <person name="Dias G.B."/>
            <person name="Bergman C.M."/>
            <person name="Manee M."/>
        </authorList>
    </citation>
    <scope>NUCLEOTIDE SEQUENCE</scope>
    <source>
        <strain evidence="2">AA-2017</strain>
        <tissue evidence="2">Whole larva</tissue>
    </source>
</reference>
<evidence type="ECO:0000256" key="1">
    <source>
        <dbReference type="SAM" id="Phobius"/>
    </source>
</evidence>
<protein>
    <submittedName>
        <fullName evidence="2">Uncharacterized protein</fullName>
    </submittedName>
</protein>
<proteinExistence type="predicted"/>
<evidence type="ECO:0000313" key="2">
    <source>
        <dbReference type="EMBL" id="KAF7278421.1"/>
    </source>
</evidence>
<name>A0A834IG66_RHYFE</name>
<dbReference type="AlphaFoldDB" id="A0A834IG66"/>
<organism evidence="2 3">
    <name type="scientific">Rhynchophorus ferrugineus</name>
    <name type="common">Red palm weevil</name>
    <name type="synonym">Curculio ferrugineus</name>
    <dbReference type="NCBI Taxonomy" id="354439"/>
    <lineage>
        <taxon>Eukaryota</taxon>
        <taxon>Metazoa</taxon>
        <taxon>Ecdysozoa</taxon>
        <taxon>Arthropoda</taxon>
        <taxon>Hexapoda</taxon>
        <taxon>Insecta</taxon>
        <taxon>Pterygota</taxon>
        <taxon>Neoptera</taxon>
        <taxon>Endopterygota</taxon>
        <taxon>Coleoptera</taxon>
        <taxon>Polyphaga</taxon>
        <taxon>Cucujiformia</taxon>
        <taxon>Curculionidae</taxon>
        <taxon>Dryophthorinae</taxon>
        <taxon>Rhynchophorus</taxon>
    </lineage>
</organism>
<gene>
    <name evidence="2" type="ORF">GWI33_008456</name>
</gene>
<accession>A0A834IG66</accession>
<comment type="caution">
    <text evidence="2">The sequence shown here is derived from an EMBL/GenBank/DDBJ whole genome shotgun (WGS) entry which is preliminary data.</text>
</comment>
<keyword evidence="1" id="KW-1133">Transmembrane helix</keyword>